<dbReference type="SUPFAM" id="SSF53098">
    <property type="entry name" value="Ribonuclease H-like"/>
    <property type="match status" value="1"/>
</dbReference>
<dbReference type="GO" id="GO:0004527">
    <property type="term" value="F:exonuclease activity"/>
    <property type="evidence" value="ECO:0007669"/>
    <property type="project" value="UniProtKB-KW"/>
</dbReference>
<dbReference type="Gene3D" id="3.40.50.10190">
    <property type="entry name" value="BRCT domain"/>
    <property type="match status" value="1"/>
</dbReference>
<dbReference type="SMART" id="SM00479">
    <property type="entry name" value="EXOIII"/>
    <property type="match status" value="1"/>
</dbReference>
<evidence type="ECO:0000313" key="5">
    <source>
        <dbReference type="EMBL" id="MFB9837308.1"/>
    </source>
</evidence>
<keyword evidence="2" id="KW-0378">Hydrolase</keyword>
<dbReference type="EMBL" id="JBHLZP010000364">
    <property type="protein sequence ID" value="MFB9837308.1"/>
    <property type="molecule type" value="Genomic_DNA"/>
</dbReference>
<evidence type="ECO:0000313" key="6">
    <source>
        <dbReference type="Proteomes" id="UP001589627"/>
    </source>
</evidence>
<comment type="caution">
    <text evidence="5">The sequence shown here is derived from an EMBL/GenBank/DDBJ whole genome shotgun (WGS) entry which is preliminary data.</text>
</comment>
<dbReference type="InterPro" id="IPR036420">
    <property type="entry name" value="BRCT_dom_sf"/>
</dbReference>
<organism evidence="5 6">
    <name type="scientific">Actinoallomurus acaciae</name>
    <dbReference type="NCBI Taxonomy" id="502577"/>
    <lineage>
        <taxon>Bacteria</taxon>
        <taxon>Bacillati</taxon>
        <taxon>Actinomycetota</taxon>
        <taxon>Actinomycetes</taxon>
        <taxon>Streptosporangiales</taxon>
        <taxon>Thermomonosporaceae</taxon>
        <taxon>Actinoallomurus</taxon>
    </lineage>
</organism>
<keyword evidence="6" id="KW-1185">Reference proteome</keyword>
<dbReference type="Gene3D" id="3.30.420.10">
    <property type="entry name" value="Ribonuclease H-like superfamily/Ribonuclease H"/>
    <property type="match status" value="1"/>
</dbReference>
<dbReference type="CDD" id="cd06127">
    <property type="entry name" value="DEDDh"/>
    <property type="match status" value="1"/>
</dbReference>
<evidence type="ECO:0000259" key="4">
    <source>
        <dbReference type="SMART" id="SM00479"/>
    </source>
</evidence>
<dbReference type="InterPro" id="IPR013520">
    <property type="entry name" value="Ribonucl_H"/>
</dbReference>
<dbReference type="SUPFAM" id="SSF158682">
    <property type="entry name" value="TerB-like"/>
    <property type="match status" value="1"/>
</dbReference>
<proteinExistence type="predicted"/>
<protein>
    <submittedName>
        <fullName evidence="5">Exonuclease domain-containing protein</fullName>
    </submittedName>
</protein>
<dbReference type="PANTHER" id="PTHR30231:SF4">
    <property type="entry name" value="PROTEIN NEN2"/>
    <property type="match status" value="1"/>
</dbReference>
<dbReference type="Pfam" id="PF00929">
    <property type="entry name" value="RNase_T"/>
    <property type="match status" value="1"/>
</dbReference>
<evidence type="ECO:0000256" key="2">
    <source>
        <dbReference type="ARBA" id="ARBA00022801"/>
    </source>
</evidence>
<evidence type="ECO:0000256" key="1">
    <source>
        <dbReference type="ARBA" id="ARBA00022722"/>
    </source>
</evidence>
<dbReference type="PANTHER" id="PTHR30231">
    <property type="entry name" value="DNA POLYMERASE III SUBUNIT EPSILON"/>
    <property type="match status" value="1"/>
</dbReference>
<dbReference type="Proteomes" id="UP001589627">
    <property type="component" value="Unassembled WGS sequence"/>
</dbReference>
<dbReference type="SUPFAM" id="SSF52113">
    <property type="entry name" value="BRCT domain"/>
    <property type="match status" value="1"/>
</dbReference>
<keyword evidence="3 5" id="KW-0269">Exonuclease</keyword>
<dbReference type="InterPro" id="IPR036397">
    <property type="entry name" value="RNaseH_sf"/>
</dbReference>
<feature type="domain" description="Exonuclease" evidence="4">
    <location>
        <begin position="3"/>
        <end position="170"/>
    </location>
</feature>
<dbReference type="InterPro" id="IPR012337">
    <property type="entry name" value="RNaseH-like_sf"/>
</dbReference>
<evidence type="ECO:0000256" key="3">
    <source>
        <dbReference type="ARBA" id="ARBA00022839"/>
    </source>
</evidence>
<dbReference type="Pfam" id="PF00533">
    <property type="entry name" value="BRCT"/>
    <property type="match status" value="1"/>
</dbReference>
<keyword evidence="1" id="KW-0540">Nuclease</keyword>
<dbReference type="InterPro" id="IPR029024">
    <property type="entry name" value="TerB-like"/>
</dbReference>
<dbReference type="InterPro" id="IPR001357">
    <property type="entry name" value="BRCT_dom"/>
</dbReference>
<gene>
    <name evidence="5" type="ORF">ACFFNX_34555</name>
</gene>
<name>A0ABV5YQJ3_9ACTN</name>
<dbReference type="RefSeq" id="WP_378210121.1">
    <property type="nucleotide sequence ID" value="NZ_JBHLZP010000364.1"/>
</dbReference>
<reference evidence="5 6" key="1">
    <citation type="submission" date="2024-09" db="EMBL/GenBank/DDBJ databases">
        <authorList>
            <person name="Sun Q."/>
            <person name="Mori K."/>
        </authorList>
    </citation>
    <scope>NUCLEOTIDE SEQUENCE [LARGE SCALE GENOMIC DNA]</scope>
    <source>
        <strain evidence="5 6">TBRC 0563</strain>
    </source>
</reference>
<sequence>MRGYAVVDVETTGLRAGGNDRIVEVAVVHVDPAGAVTGEWATLVNPRRDLGPVAVHGIRAADVRQAPPFEAIAPALASLLAGRAIVAHNLPFDVRFLAAEYARVGVHPPLASDHGLCTMRLAAGFLPGSRRTLAACCQAAGVALEHGHDALNDARAAAGLLAYYLAAGGTPPSWEERARWGAALPWPALARSDVSPVRRGCASAAPGDFLARLADRLPRSADPVVDSYLAEQDEALLDRYISVPEADNLVAVAAELGMDRAAALDAHRRYLASLAVAAWEDGELTPDEREDVARVAALLGLGESDASRALTRGPTAGAGVARFALESGDIVVFTGQTSEPRETLERRASAAGLVVGAGVTKKTSLVVAADPDSLSGKARKAAAYGVPVVAEEAFGVLLRAMGPGQGSGGALRAVPR</sequence>
<accession>A0ABV5YQJ3</accession>